<comment type="caution">
    <text evidence="4">The sequence shown here is derived from an EMBL/GenBank/DDBJ whole genome shotgun (WGS) entry which is preliminary data.</text>
</comment>
<accession>A0A0R2KG94</accession>
<dbReference type="PATRIC" id="fig|1122146.4.peg.1097"/>
<evidence type="ECO:0000256" key="1">
    <source>
        <dbReference type="ARBA" id="ARBA00022729"/>
    </source>
</evidence>
<proteinExistence type="predicted"/>
<protein>
    <submittedName>
        <fullName evidence="4">Uncharacterized protein</fullName>
    </submittedName>
</protein>
<keyword evidence="1" id="KW-0732">Signal</keyword>
<dbReference type="OrthoDB" id="2329348at2"/>
<keyword evidence="3" id="KW-0472">Membrane</keyword>
<dbReference type="InterPro" id="IPR022263">
    <property type="entry name" value="KxYKxGKxW"/>
</dbReference>
<evidence type="ECO:0000256" key="2">
    <source>
        <dbReference type="SAM" id="Coils"/>
    </source>
</evidence>
<dbReference type="Proteomes" id="UP000051500">
    <property type="component" value="Unassembled WGS sequence"/>
</dbReference>
<dbReference type="NCBIfam" id="TIGR03715">
    <property type="entry name" value="KxYKxGKxW"/>
    <property type="match status" value="1"/>
</dbReference>
<keyword evidence="3" id="KW-1133">Transmembrane helix</keyword>
<dbReference type="AlphaFoldDB" id="A0A0R2KG94"/>
<feature type="coiled-coil region" evidence="2">
    <location>
        <begin position="177"/>
        <end position="238"/>
    </location>
</feature>
<name>A0A0R2KG94_9LACO</name>
<reference evidence="4 5" key="1">
    <citation type="journal article" date="2015" name="Genome Announc.">
        <title>Expanding the biotechnology potential of lactobacilli through comparative genomics of 213 strains and associated genera.</title>
        <authorList>
            <person name="Sun Z."/>
            <person name="Harris H.M."/>
            <person name="McCann A."/>
            <person name="Guo C."/>
            <person name="Argimon S."/>
            <person name="Zhang W."/>
            <person name="Yang X."/>
            <person name="Jeffery I.B."/>
            <person name="Cooney J.C."/>
            <person name="Kagawa T.F."/>
            <person name="Liu W."/>
            <person name="Song Y."/>
            <person name="Salvetti E."/>
            <person name="Wrobel A."/>
            <person name="Rasinkangas P."/>
            <person name="Parkhill J."/>
            <person name="Rea M.C."/>
            <person name="O'Sullivan O."/>
            <person name="Ritari J."/>
            <person name="Douillard F.P."/>
            <person name="Paul Ross R."/>
            <person name="Yang R."/>
            <person name="Briner A.E."/>
            <person name="Felis G.E."/>
            <person name="de Vos W.M."/>
            <person name="Barrangou R."/>
            <person name="Klaenhammer T.R."/>
            <person name="Caufield P.W."/>
            <person name="Cui Y."/>
            <person name="Zhang H."/>
            <person name="O'Toole P.W."/>
        </authorList>
    </citation>
    <scope>NUCLEOTIDE SEQUENCE [LARGE SCALE GENOMIC DNA]</scope>
    <source>
        <strain evidence="4 5">DSM 22408</strain>
    </source>
</reference>
<evidence type="ECO:0000256" key="3">
    <source>
        <dbReference type="SAM" id="Phobius"/>
    </source>
</evidence>
<organism evidence="4 5">
    <name type="scientific">Ligilactobacillus ceti DSM 22408</name>
    <dbReference type="NCBI Taxonomy" id="1122146"/>
    <lineage>
        <taxon>Bacteria</taxon>
        <taxon>Bacillati</taxon>
        <taxon>Bacillota</taxon>
        <taxon>Bacilli</taxon>
        <taxon>Lactobacillales</taxon>
        <taxon>Lactobacillaceae</taxon>
        <taxon>Ligilactobacillus</taxon>
    </lineage>
</organism>
<keyword evidence="2" id="KW-0175">Coiled coil</keyword>
<gene>
    <name evidence="4" type="ORF">IV53_GL001062</name>
</gene>
<feature type="transmembrane region" description="Helical" evidence="3">
    <location>
        <begin position="20"/>
        <end position="38"/>
    </location>
</feature>
<keyword evidence="5" id="KW-1185">Reference proteome</keyword>
<dbReference type="RefSeq" id="WP_027106373.1">
    <property type="nucleotide sequence ID" value="NZ_AUHP01000004.1"/>
</dbReference>
<dbReference type="STRING" id="1122146.IV53_GL001062"/>
<evidence type="ECO:0000313" key="4">
    <source>
        <dbReference type="EMBL" id="KRN88299.1"/>
    </source>
</evidence>
<dbReference type="Pfam" id="PF19258">
    <property type="entry name" value="KxYKxGKxW_sig"/>
    <property type="match status" value="1"/>
</dbReference>
<keyword evidence="3" id="KW-0812">Transmembrane</keyword>
<evidence type="ECO:0000313" key="5">
    <source>
        <dbReference type="Proteomes" id="UP000051500"/>
    </source>
</evidence>
<sequence length="313" mass="36090">MKKIDESKQHYRMYKSGKNWLFSTITTIMLASGLGVFTNSLTVNADQIEQVNDKKQIILEKDNTNRLTSQDLQESKEVVLKDNDQDTLDMDKMAVDYAKGIVTALLTDKVSDATTAIFDYNETLKQKYQQKIVTLETRIKGKIAKATSLYDVKNIENDIATKFNDLITSAQDEFKSSEQLKEERKVAIEKINKAVKLEQQKLNKISNLSDKSKYEKGLEEEQQKAQKEIENLEDIQTIQQTVLAYEKRFAEIVRRAELSGVESLERLKGLIAEQMLKLRNEMLGHLNVKLTDLTEAEISTYKNTVENYYQHHY</sequence>
<dbReference type="EMBL" id="JQBZ01000026">
    <property type="protein sequence ID" value="KRN88299.1"/>
    <property type="molecule type" value="Genomic_DNA"/>
</dbReference>